<sequence>MPIRKQYTVLLPFPTGGGHWSSTGQKLELLDVEASALRSAGRLELSSVLDTQQLAADTQATPTTKALKAATKKAE</sequence>
<proteinExistence type="predicted"/>
<dbReference type="Proteomes" id="UP000033662">
    <property type="component" value="Unassembled WGS sequence"/>
</dbReference>
<evidence type="ECO:0000313" key="2">
    <source>
        <dbReference type="Proteomes" id="UP000033662"/>
    </source>
</evidence>
<dbReference type="OrthoDB" id="7020264at2"/>
<dbReference type="PATRIC" id="fig|132476.4.peg.3339"/>
<accession>A0A0F4XHS9</accession>
<name>A0A0F4XHS9_9PSED</name>
<protein>
    <submittedName>
        <fullName evidence="1">Uncharacterized protein</fullName>
    </submittedName>
</protein>
<reference evidence="1 2" key="1">
    <citation type="submission" date="2015-03" db="EMBL/GenBank/DDBJ databases">
        <title>Pseudomonas fluorescens 1855-344 Genome sequencing and assembly.</title>
        <authorList>
            <person name="Eng W.W.H."/>
            <person name="Gan H.M."/>
            <person name="Savka M.A."/>
        </authorList>
    </citation>
    <scope>NUCLEOTIDE SEQUENCE [LARGE SCALE GENOMIC DNA]</scope>
    <source>
        <strain evidence="1 2">1855-344</strain>
    </source>
</reference>
<gene>
    <name evidence="1" type="ORF">VP02_23290</name>
</gene>
<dbReference type="AlphaFoldDB" id="A0A0F4XHS9"/>
<dbReference type="EMBL" id="JZXC01000027">
    <property type="protein sequence ID" value="KKA05420.1"/>
    <property type="molecule type" value="Genomic_DNA"/>
</dbReference>
<comment type="caution">
    <text evidence="1">The sequence shown here is derived from an EMBL/GenBank/DDBJ whole genome shotgun (WGS) entry which is preliminary data.</text>
</comment>
<organism evidence="1 2">
    <name type="scientific">Pseudomonas kilonensis</name>
    <dbReference type="NCBI Taxonomy" id="132476"/>
    <lineage>
        <taxon>Bacteria</taxon>
        <taxon>Pseudomonadati</taxon>
        <taxon>Pseudomonadota</taxon>
        <taxon>Gammaproteobacteria</taxon>
        <taxon>Pseudomonadales</taxon>
        <taxon>Pseudomonadaceae</taxon>
        <taxon>Pseudomonas</taxon>
    </lineage>
</organism>
<evidence type="ECO:0000313" key="1">
    <source>
        <dbReference type="EMBL" id="KKA05420.1"/>
    </source>
</evidence>